<evidence type="ECO:0000256" key="1">
    <source>
        <dbReference type="SAM" id="MobiDB-lite"/>
    </source>
</evidence>
<organism evidence="2">
    <name type="scientific">Diabrotica virgifera virgifera</name>
    <name type="common">western corn rootworm</name>
    <dbReference type="NCBI Taxonomy" id="50390"/>
    <lineage>
        <taxon>Eukaryota</taxon>
        <taxon>Metazoa</taxon>
        <taxon>Ecdysozoa</taxon>
        <taxon>Arthropoda</taxon>
        <taxon>Hexapoda</taxon>
        <taxon>Insecta</taxon>
        <taxon>Pterygota</taxon>
        <taxon>Neoptera</taxon>
        <taxon>Endopterygota</taxon>
        <taxon>Coleoptera</taxon>
        <taxon>Polyphaga</taxon>
        <taxon>Cucujiformia</taxon>
        <taxon>Chrysomeloidea</taxon>
        <taxon>Chrysomelidae</taxon>
        <taxon>Galerucinae</taxon>
        <taxon>Diabroticina</taxon>
        <taxon>Diabroticites</taxon>
        <taxon>Diabrotica</taxon>
    </lineage>
</organism>
<feature type="compositionally biased region" description="Polar residues" evidence="1">
    <location>
        <begin position="295"/>
        <end position="305"/>
    </location>
</feature>
<gene>
    <name evidence="2" type="primary">LOC114332345</name>
</gene>
<feature type="compositionally biased region" description="Low complexity" evidence="1">
    <location>
        <begin position="277"/>
        <end position="288"/>
    </location>
</feature>
<accession>A0A6P7FZK8</accession>
<feature type="compositionally biased region" description="Low complexity" evidence="1">
    <location>
        <begin position="340"/>
        <end position="350"/>
    </location>
</feature>
<feature type="compositionally biased region" description="Low complexity" evidence="1">
    <location>
        <begin position="313"/>
        <end position="330"/>
    </location>
</feature>
<proteinExistence type="predicted"/>
<dbReference type="AlphaFoldDB" id="A0A6P7FZK8"/>
<dbReference type="RefSeq" id="XP_028137930.1">
    <property type="nucleotide sequence ID" value="XM_028282129.1"/>
</dbReference>
<evidence type="ECO:0000313" key="2">
    <source>
        <dbReference type="RefSeq" id="XP_028137930.1"/>
    </source>
</evidence>
<name>A0A6P7FZK8_DIAVI</name>
<feature type="region of interest" description="Disordered" evidence="1">
    <location>
        <begin position="277"/>
        <end position="378"/>
    </location>
</feature>
<dbReference type="InParanoid" id="A0A6P7FZK8"/>
<sequence length="461" mass="51267">MEFDVTNHSDELLSQSTSENLYLTQLQPANNKKRSIYPSKLQAVVFNSLNDVKLEEYLLAVGALVSPKHILFSSRITNNRICIYFSTKQVLDEFFSNSRGFITVNNTQIQVRRLITPSERLLISNVSPTIPHKVIENELLLLGLKPTSSMSFLRIGTNNPEYKHVLSFRRHIYVSPPTGPIPDTILITHEDTTNRIFLTLDNLCFICKQHGHISSSCSVNVNHSETAVPTATLSNRNEPSTVTSTETTAIKPSTTCTSTNISNNSTPLTKILSTTNLTPLDTSTTDNTMPVISSDKPNISTSSAPSPHIVITNQPSSSSLSNNSCSVNENKQNPAPKEFSVSNEENTSKSSSKRTVSEAISPPIETSASDDVFSKPTQKQKRIKTKISTIPLETLMQPIKELFNSEKQILTFEETVDLFENAHGTKDVTLMQRIKELFNSENWEEATKHYNDIHRQIASPG</sequence>
<reference evidence="2" key="1">
    <citation type="submission" date="2025-08" db="UniProtKB">
        <authorList>
            <consortium name="RefSeq"/>
        </authorList>
    </citation>
    <scope>IDENTIFICATION</scope>
</reference>
<protein>
    <submittedName>
        <fullName evidence="2">Uncharacterized protein LOC114332345</fullName>
    </submittedName>
</protein>